<accession>A0A6C0HZC7</accession>
<name>A0A6C0HZC7_9ZZZZ</name>
<feature type="transmembrane region" description="Helical" evidence="1">
    <location>
        <begin position="60"/>
        <end position="80"/>
    </location>
</feature>
<evidence type="ECO:0000256" key="1">
    <source>
        <dbReference type="SAM" id="Phobius"/>
    </source>
</evidence>
<evidence type="ECO:0000313" key="2">
    <source>
        <dbReference type="EMBL" id="QHT85496.1"/>
    </source>
</evidence>
<feature type="transmembrane region" description="Helical" evidence="1">
    <location>
        <begin position="144"/>
        <end position="161"/>
    </location>
</feature>
<proteinExistence type="predicted"/>
<sequence>MIAFLLMFCIALFFGPDSISSLVFAILSNYVGHMALHDDLFYFVPYSILHRYHHENHSPFTYFFNILSEFSILTVLGNFFAFNPWSLLFNALNYISVHYINCSWLHVNEYHEKHHERIDANIAPDILDALFGTKHVDTPLWENTTHMIPNVLVSAAIVFWLKTHYKPSWNKTFLYFSTGLFISLIVTSTFILKTKIQNDLTDSEDSNCY</sequence>
<reference evidence="2" key="1">
    <citation type="journal article" date="2020" name="Nature">
        <title>Giant virus diversity and host interactions through global metagenomics.</title>
        <authorList>
            <person name="Schulz F."/>
            <person name="Roux S."/>
            <person name="Paez-Espino D."/>
            <person name="Jungbluth S."/>
            <person name="Walsh D.A."/>
            <person name="Denef V.J."/>
            <person name="McMahon K.D."/>
            <person name="Konstantinidis K.T."/>
            <person name="Eloe-Fadrosh E.A."/>
            <person name="Kyrpides N.C."/>
            <person name="Woyke T."/>
        </authorList>
    </citation>
    <scope>NUCLEOTIDE SEQUENCE</scope>
    <source>
        <strain evidence="2">GVMAG-M-3300023184-17</strain>
    </source>
</reference>
<dbReference type="EMBL" id="MN740041">
    <property type="protein sequence ID" value="QHT85496.1"/>
    <property type="molecule type" value="Genomic_DNA"/>
</dbReference>
<feature type="transmembrane region" description="Helical" evidence="1">
    <location>
        <begin position="173"/>
        <end position="192"/>
    </location>
</feature>
<keyword evidence="1" id="KW-0472">Membrane</keyword>
<protein>
    <recommendedName>
        <fullName evidence="3">Fatty acid hydroxylase domain-containing protein</fullName>
    </recommendedName>
</protein>
<dbReference type="AlphaFoldDB" id="A0A6C0HZC7"/>
<keyword evidence="1" id="KW-1133">Transmembrane helix</keyword>
<keyword evidence="1" id="KW-0812">Transmembrane</keyword>
<evidence type="ECO:0008006" key="3">
    <source>
        <dbReference type="Google" id="ProtNLM"/>
    </source>
</evidence>
<organism evidence="2">
    <name type="scientific">viral metagenome</name>
    <dbReference type="NCBI Taxonomy" id="1070528"/>
    <lineage>
        <taxon>unclassified sequences</taxon>
        <taxon>metagenomes</taxon>
        <taxon>organismal metagenomes</taxon>
    </lineage>
</organism>